<reference evidence="2" key="1">
    <citation type="journal article" date="2014" name="Front. Microbiol.">
        <title>High frequency of phylogenetically diverse reductive dehalogenase-homologous genes in deep subseafloor sedimentary metagenomes.</title>
        <authorList>
            <person name="Kawai M."/>
            <person name="Futagami T."/>
            <person name="Toyoda A."/>
            <person name="Takaki Y."/>
            <person name="Nishi S."/>
            <person name="Hori S."/>
            <person name="Arai W."/>
            <person name="Tsubouchi T."/>
            <person name="Morono Y."/>
            <person name="Uchiyama I."/>
            <person name="Ito T."/>
            <person name="Fujiyama A."/>
            <person name="Inagaki F."/>
            <person name="Takami H."/>
        </authorList>
    </citation>
    <scope>NUCLEOTIDE SEQUENCE</scope>
    <source>
        <strain evidence="2">Expedition CK06-06</strain>
    </source>
</reference>
<protein>
    <submittedName>
        <fullName evidence="2">Uncharacterized protein</fullName>
    </submittedName>
</protein>
<accession>X0USH7</accession>
<sequence length="36" mass="4038">WVTIWPLPTLLPNATLQNTENPLDPANAAVAKRPKW</sequence>
<comment type="caution">
    <text evidence="2">The sequence shown here is derived from an EMBL/GenBank/DDBJ whole genome shotgun (WGS) entry which is preliminary data.</text>
</comment>
<feature type="region of interest" description="Disordered" evidence="1">
    <location>
        <begin position="17"/>
        <end position="36"/>
    </location>
</feature>
<dbReference type="EMBL" id="BARS01025267">
    <property type="protein sequence ID" value="GAG02182.1"/>
    <property type="molecule type" value="Genomic_DNA"/>
</dbReference>
<name>X0USH7_9ZZZZ</name>
<dbReference type="AlphaFoldDB" id="X0USH7"/>
<gene>
    <name evidence="2" type="ORF">S01H1_39955</name>
</gene>
<evidence type="ECO:0000313" key="2">
    <source>
        <dbReference type="EMBL" id="GAG02182.1"/>
    </source>
</evidence>
<organism evidence="2">
    <name type="scientific">marine sediment metagenome</name>
    <dbReference type="NCBI Taxonomy" id="412755"/>
    <lineage>
        <taxon>unclassified sequences</taxon>
        <taxon>metagenomes</taxon>
        <taxon>ecological metagenomes</taxon>
    </lineage>
</organism>
<proteinExistence type="predicted"/>
<feature type="non-terminal residue" evidence="2">
    <location>
        <position position="1"/>
    </location>
</feature>
<evidence type="ECO:0000256" key="1">
    <source>
        <dbReference type="SAM" id="MobiDB-lite"/>
    </source>
</evidence>